<dbReference type="Proteomes" id="UP000246104">
    <property type="component" value="Unassembled WGS sequence"/>
</dbReference>
<comment type="caution">
    <text evidence="1">The sequence shown here is derived from an EMBL/GenBank/DDBJ whole genome shotgun (WGS) entry which is preliminary data.</text>
</comment>
<proteinExistence type="predicted"/>
<gene>
    <name evidence="1" type="ORF">C5B42_01010</name>
</gene>
<accession>A0A317JR94</accession>
<protein>
    <submittedName>
        <fullName evidence="1">Uncharacterized protein</fullName>
    </submittedName>
</protein>
<reference evidence="1 2" key="1">
    <citation type="submission" date="2018-02" db="EMBL/GenBank/DDBJ databases">
        <title>Genomic Reconstructions from Amazon Rainforest and Pasture Soil Reveal Novel Insights into the Physiology of Candidate Phyla in Tropical Sites.</title>
        <authorList>
            <person name="Kroeger M.E."/>
            <person name="Delmont T."/>
            <person name="Eren A.M."/>
            <person name="Guo J."/>
            <person name="Meyer K.M."/>
            <person name="Khan K."/>
            <person name="Rodrigues J.L.M."/>
            <person name="Bohannan B.J.M."/>
            <person name="Tringe S."/>
            <person name="Borges C.D."/>
            <person name="Tiedje J."/>
            <person name="Tsai S.M."/>
            <person name="Nusslein K."/>
        </authorList>
    </citation>
    <scope>NUCLEOTIDE SEQUENCE [LARGE SCALE GENOMIC DNA]</scope>
    <source>
        <strain evidence="1">Amazon FNV 2010 28 9</strain>
    </source>
</reference>
<evidence type="ECO:0000313" key="2">
    <source>
        <dbReference type="Proteomes" id="UP000246104"/>
    </source>
</evidence>
<organism evidence="1 2">
    <name type="scientific">Candidatus Cerribacteria bacterium 'Amazon FNV 2010 28 9'</name>
    <dbReference type="NCBI Taxonomy" id="2081795"/>
    <lineage>
        <taxon>Bacteria</taxon>
        <taxon>Candidatus Cerribacteria</taxon>
    </lineage>
</organism>
<evidence type="ECO:0000313" key="1">
    <source>
        <dbReference type="EMBL" id="PWU24023.1"/>
    </source>
</evidence>
<name>A0A317JR94_9BACT</name>
<sequence length="145" mass="14332">MKSLLAGLTVAGLVGGGGLLFLHKGSIHLPSFSSQIPSIQVPSGKVLGISQSVQNPAVGNAANQVGGVIGSIANSVGIGTVNGGEQIVANLTSTPNGSGGSIDVSQVVANVQNQLNSLPGNLVHQAQIQYCQQVLQNATASGVGK</sequence>
<dbReference type="EMBL" id="PSRQ01000015">
    <property type="protein sequence ID" value="PWU24023.1"/>
    <property type="molecule type" value="Genomic_DNA"/>
</dbReference>
<dbReference type="AlphaFoldDB" id="A0A317JR94"/>